<name>A0A015TTT6_BACFG</name>
<dbReference type="AlphaFoldDB" id="A0A015TTT6"/>
<reference evidence="3 4" key="1">
    <citation type="submission" date="2014-02" db="EMBL/GenBank/DDBJ databases">
        <authorList>
            <person name="Sears C."/>
            <person name="Carroll K."/>
            <person name="Sack B.R."/>
            <person name="Qadri F."/>
            <person name="Myers L.L."/>
            <person name="Chung G.-T."/>
            <person name="Escheverria P."/>
            <person name="Fraser C.M."/>
            <person name="Sadzewicz L."/>
            <person name="Shefchek K.A."/>
            <person name="Tallon L."/>
            <person name="Das S.P."/>
            <person name="Daugherty S."/>
            <person name="Mongodin E.F."/>
        </authorList>
    </citation>
    <scope>NUCLEOTIDE SEQUENCE [LARGE SCALE GENOMIC DNA]</scope>
    <source>
        <strain evidence="4">3988T(B)14</strain>
    </source>
</reference>
<dbReference type="Proteomes" id="UP000020529">
    <property type="component" value="Unassembled WGS sequence"/>
</dbReference>
<organism evidence="3 4">
    <name type="scientific">Bacteroides fragilis str. 3988T(B)14</name>
    <dbReference type="NCBI Taxonomy" id="1339315"/>
    <lineage>
        <taxon>Bacteria</taxon>
        <taxon>Pseudomonadati</taxon>
        <taxon>Bacteroidota</taxon>
        <taxon>Bacteroidia</taxon>
        <taxon>Bacteroidales</taxon>
        <taxon>Bacteroidaceae</taxon>
        <taxon>Bacteroides</taxon>
    </lineage>
</organism>
<comment type="caution">
    <text evidence="3">The sequence shown here is derived from an EMBL/GenBank/DDBJ whole genome shotgun (WGS) entry which is preliminary data.</text>
</comment>
<dbReference type="PANTHER" id="PTHR33678">
    <property type="entry name" value="BLL1576 PROTEIN"/>
    <property type="match status" value="1"/>
</dbReference>
<evidence type="ECO:0000259" key="1">
    <source>
        <dbReference type="Pfam" id="PF03050"/>
    </source>
</evidence>
<evidence type="ECO:0000313" key="3">
    <source>
        <dbReference type="EMBL" id="EXY74071.1"/>
    </source>
</evidence>
<evidence type="ECO:0000313" key="4">
    <source>
        <dbReference type="Proteomes" id="UP000020529"/>
    </source>
</evidence>
<dbReference type="Pfam" id="PF03050">
    <property type="entry name" value="DDE_Tnp_IS66"/>
    <property type="match status" value="1"/>
</dbReference>
<sequence>MFLKAVRYAINEWEVVCCYVHNGRAEIDNNEAERMMKPICLGRKNYLFCGSEKAAKNTSLIYSLIETCKMNGLRPVKYLANVLRKLIGSETDYTSLLPVNITK</sequence>
<evidence type="ECO:0000259" key="2">
    <source>
        <dbReference type="Pfam" id="PF13817"/>
    </source>
</evidence>
<feature type="domain" description="Transposase IS66 central" evidence="1">
    <location>
        <begin position="4"/>
        <end position="56"/>
    </location>
</feature>
<gene>
    <name evidence="3" type="ORF">M124_2167</name>
</gene>
<accession>A0A015TTT6</accession>
<dbReference type="PATRIC" id="fig|1339315.3.peg.2882"/>
<feature type="domain" description="Transposase IS66 C-terminal" evidence="2">
    <location>
        <begin position="63"/>
        <end position="98"/>
    </location>
</feature>
<dbReference type="InterPro" id="IPR004291">
    <property type="entry name" value="Transposase_IS66_central"/>
</dbReference>
<dbReference type="InterPro" id="IPR052344">
    <property type="entry name" value="Transposase-related"/>
</dbReference>
<dbReference type="PANTHER" id="PTHR33678:SF1">
    <property type="entry name" value="BLL1576 PROTEIN"/>
    <property type="match status" value="1"/>
</dbReference>
<dbReference type="InterPro" id="IPR039552">
    <property type="entry name" value="IS66_C"/>
</dbReference>
<proteinExistence type="predicted"/>
<protein>
    <submittedName>
        <fullName evidence="3">Transposase IS66 family protein</fullName>
    </submittedName>
</protein>
<dbReference type="Pfam" id="PF13817">
    <property type="entry name" value="DDE_Tnp_IS66_C"/>
    <property type="match status" value="1"/>
</dbReference>
<dbReference type="EMBL" id="JGCY01000323">
    <property type="protein sequence ID" value="EXY74071.1"/>
    <property type="molecule type" value="Genomic_DNA"/>
</dbReference>